<dbReference type="InterPro" id="IPR032721">
    <property type="entry name" value="Toxin-deaminase"/>
</dbReference>
<protein>
    <submittedName>
        <fullName evidence="6">Uncharacterized protein</fullName>
    </submittedName>
</protein>
<sequence>MRRSARWARSGRLSRVTAAVLAVVMLGSGGTAVAAPTRPGGDWTVPAGQQEKSIPVSPVTTGKLPDIKIGTPPVTPPVWPAAKDTDVDLAPAATQLRAADTPVRVGRAAAAAKPAKVHVKVADHRAAEALGLDGVVLAVTGATDGPVHVGLDYSGFANAFGGGWSDRLRLFTLPACALSTPDKPECRQRTPIAGSANDAKTKQVTADLAAGGGTRVLAAAATASGSAGSTTAMPLSAAGDWSGGGSGGDFSYSYPFATPKAPNGAAPNLGLSYSSGSIDGLTSATNNQASWIGDGWDFTPGGFIERHYKGCGEDLGGNNGQTKTGDQCWGPDNASLVLGGRSTQLIKVSDTLWRPKTDDGSKVELLTGATNGVSHGQHWRVTTGDGTQYYFGLNHLPGWTSGKPETQSAWTVPVFGNNDGEDCYKAGDFAHSWCQQGWRWNLDYSVDPHGNVSSYYYQPEKNSYGLNLNVTSAGTSYVAGGYPLRVEYGLRLKDGSVYGTGPTNQVVFDTAERCIPDASFDCAPAKLTAANASHWPDVPFDQICAEGATCDYGAPAFFTRKRLTAVRTQYFSGTTPNDIDRWDLVQSYPGSGDAAPPAPWLNSVTHTGKAGTPITLPPTEFDRYIFPNRVDTLGDKYAAITRSRLKEIRTETGGRIAVNYSAQDCVPGTKMPASPQTDKYRCFASYWSPPESKDPVLDWFHKYVVTDVTEDDGPGDSVPVETHYSYPADSAAWHYDDSQFTPDDRRTWNQWRGYNVVTTSIGAPGTTQTVTESLYLRGMDGEVVTDSDKGTITDKDWLQGFVRESRTYLADGKTVDSASINDPWSRGPTATSADGRLKGYMTDTQAVRGRMLLSDGTTYRRTQVNKKFDDQGMTTQVEDLGDTSTATDDTCTNTTYVANGAGMFDRSSAVVMFGANCAGTQTAANSITDVQVAYDHQAVGAPPTQGDITEQDTLDTWDATGKHYVATAKSSYDDLGRETESTDVFGNLTKTGFTPATGGPVTQIKTTNPLGWTSTTTLEPARGNPTTSADVNGVTTDIDYDALGRKTSVWNPGRTRSQAASATFEYGESKTGPVYVRTRTLQDTNAYTDAYTIYDHLGRTRQTQVPAQGGGRILSDTLYDSRGLQFKTNAPFYNDASGPNATLVGAADNTMMAQTVTEFDRRARPTASILMSKSVEQWRTTTRYDGEKTTTIPPAGGSPSTVVTDAQGQTVQRLQYTNGYTAGGTNPADVTTYAYNAAGAQTSVQDSSGNVWSTKYDLRGRKVEQNDPDAGKSTTTYDQAGQVKTTTDARGQTLAFTYDTLGRKVRENKDSDTGTLLASWAYDTVAHGLGLPASSTRWDGTDGYTNRVVAYDAFSRPTKTAVDIPQKEDALKGTFEFSTKYTATGAIAETVSPAAGNLHQEHVVHGYTDLGLASTTYALDSTTGARTDLVSATGYTSLNEMSTLQLDGATSISNVGITQTYDEVTRRAQTTTVSRETQIGAELSKRTYSYDPAGNVRKIADTPAGAAADIQCFDYDYLQRMTDAWTPSSGDCSTAKSASALNGAAPYWNTYTFDKTGNRKTQVEHKPAGDVTTTYNYPASGATAVRPHALQGTNAAGPTGTATTGYTYDEAGSVKTRDVGGNTQTYTYDAEGHTAKETDPAGSSSYVYDADGNRLIAHDPTGSTLSIGDLEIIQAAGTQAATAIRYYSHGGAQIAERAGSAGLKWMLGDLHGTNGLSITQGTLQPNQRYTDPFGNVRAQTSTWPDKHGFVGGYQDTTGLTHLGARDYDPTTGRFTKADPVLTPDLPQTLNAYAYANNSPVTESDPSGLSACHSMGSDGLLCNAGTPQAEGCSWNPSCNVQGHHTQQEIDKHNGKYARDEAIRNSGISQAAYQDAQAVVKKSKWDVFVEAAGELVKGLIGWDDIKDCVTQGAFGACVRTVINFIPWGKILKAGEIIADFWKGAKALITFGKEVEKAEKVIVDTEKVLVDADKAANAAADAERAASEVAHGAEEAKGAESGASCALHSFVAGTLVLLADGTTKPIDQVHDGDVVATTDPSTGAVEQHKVVGTLVHSDEEERTEVTLDSGGTLVATDWHPIWVEEAGDWVAIGSLVPGEHLHSADGRSVEVKSVRHFRQQAPVYDLTVDSVHDYYVGAGAVAVLVHNCGGKEAAEEFRANANNGQGVSHTKNIAVADHEINGSSGQLVGVSGKHTHPGSTSMPPVRQFNPGTRPFDSETKIFETYAASLPRNATGTIKLYSEREICASCRGVIAQFRDMFPGIKVSTSWG</sequence>
<accession>A0A6I8LIB4</accession>
<dbReference type="SMART" id="SM00306">
    <property type="entry name" value="HintN"/>
    <property type="match status" value="1"/>
</dbReference>
<dbReference type="Gene3D" id="2.170.16.10">
    <property type="entry name" value="Hedgehog/Intein (Hint) domain"/>
    <property type="match status" value="1"/>
</dbReference>
<evidence type="ECO:0000259" key="5">
    <source>
        <dbReference type="SMART" id="SM00306"/>
    </source>
</evidence>
<keyword evidence="3" id="KW-0732">Signal</keyword>
<dbReference type="InterPro" id="IPR006530">
    <property type="entry name" value="YD"/>
</dbReference>
<dbReference type="PANTHER" id="PTHR32305">
    <property type="match status" value="1"/>
</dbReference>
<dbReference type="PANTHER" id="PTHR32305:SF17">
    <property type="entry name" value="TRNA NUCLEASE WAPA"/>
    <property type="match status" value="1"/>
</dbReference>
<dbReference type="Pfam" id="PF07591">
    <property type="entry name" value="PT-HINT"/>
    <property type="match status" value="1"/>
</dbReference>
<feature type="signal peptide" evidence="3">
    <location>
        <begin position="1"/>
        <end position="34"/>
    </location>
</feature>
<dbReference type="Pfam" id="PF25023">
    <property type="entry name" value="TEN_YD-shell"/>
    <property type="match status" value="1"/>
</dbReference>
<dbReference type="InterPro" id="IPR031325">
    <property type="entry name" value="RHS_repeat"/>
</dbReference>
<dbReference type="Pfam" id="PF05593">
    <property type="entry name" value="RHS_repeat"/>
    <property type="match status" value="2"/>
</dbReference>
<feature type="chain" id="PRO_5026287705" evidence="3">
    <location>
        <begin position="35"/>
        <end position="2267"/>
    </location>
</feature>
<dbReference type="EMBL" id="CABVGP010000001">
    <property type="protein sequence ID" value="VVJ15376.1"/>
    <property type="molecule type" value="Genomic_DNA"/>
</dbReference>
<dbReference type="InterPro" id="IPR030934">
    <property type="entry name" value="Intein_C"/>
</dbReference>
<dbReference type="Gene3D" id="2.180.10.10">
    <property type="entry name" value="RHS repeat-associated core"/>
    <property type="match status" value="1"/>
</dbReference>
<organism evidence="6 7">
    <name type="scientific">Amycolatopsis camponoti</name>
    <dbReference type="NCBI Taxonomy" id="2606593"/>
    <lineage>
        <taxon>Bacteria</taxon>
        <taxon>Bacillati</taxon>
        <taxon>Actinomycetota</taxon>
        <taxon>Actinomycetes</taxon>
        <taxon>Pseudonocardiales</taxon>
        <taxon>Pseudonocardiaceae</taxon>
        <taxon>Amycolatopsis</taxon>
    </lineage>
</organism>
<feature type="domain" description="Hint" evidence="4">
    <location>
        <begin position="2100"/>
        <end position="2150"/>
    </location>
</feature>
<feature type="region of interest" description="Disordered" evidence="2">
    <location>
        <begin position="2188"/>
        <end position="2208"/>
    </location>
</feature>
<feature type="domain" description="Hint" evidence="5">
    <location>
        <begin position="2004"/>
        <end position="2102"/>
    </location>
</feature>
<evidence type="ECO:0000256" key="3">
    <source>
        <dbReference type="SAM" id="SignalP"/>
    </source>
</evidence>
<evidence type="ECO:0000256" key="2">
    <source>
        <dbReference type="SAM" id="MobiDB-lite"/>
    </source>
</evidence>
<dbReference type="SUPFAM" id="SSF51294">
    <property type="entry name" value="Hedgehog/intein (Hint) domain"/>
    <property type="match status" value="1"/>
</dbReference>
<dbReference type="RefSeq" id="WP_155540880.1">
    <property type="nucleotide sequence ID" value="NZ_CABVGP010000001.1"/>
</dbReference>
<dbReference type="InterPro" id="IPR056823">
    <property type="entry name" value="TEN-like_YD-shell"/>
</dbReference>
<dbReference type="CDD" id="cd00081">
    <property type="entry name" value="Hint"/>
    <property type="match status" value="1"/>
</dbReference>
<dbReference type="SMR" id="A0A6I8LIB4"/>
<reference evidence="6 7" key="1">
    <citation type="submission" date="2019-09" db="EMBL/GenBank/DDBJ databases">
        <authorList>
            <person name="Leyn A S."/>
        </authorList>
    </citation>
    <scope>NUCLEOTIDE SEQUENCE [LARGE SCALE GENOMIC DNA]</scope>
    <source>
        <strain evidence="6">AA231_1</strain>
    </source>
</reference>
<dbReference type="PROSITE" id="PS50818">
    <property type="entry name" value="INTEIN_C_TER"/>
    <property type="match status" value="1"/>
</dbReference>
<name>A0A6I8LIB4_9PSEU</name>
<proteinExistence type="predicted"/>
<gene>
    <name evidence="6" type="ORF">AA23TX_00397</name>
</gene>
<dbReference type="Pfam" id="PF14424">
    <property type="entry name" value="Toxin-deaminase"/>
    <property type="match status" value="1"/>
</dbReference>
<dbReference type="InterPro" id="IPR050708">
    <property type="entry name" value="T6SS_VgrG/RHS"/>
</dbReference>
<dbReference type="SMART" id="SM00305">
    <property type="entry name" value="HintC"/>
    <property type="match status" value="1"/>
</dbReference>
<evidence type="ECO:0000313" key="6">
    <source>
        <dbReference type="EMBL" id="VVJ15376.1"/>
    </source>
</evidence>
<dbReference type="InterPro" id="IPR022385">
    <property type="entry name" value="Rhs_assc_core"/>
</dbReference>
<dbReference type="InterPro" id="IPR003586">
    <property type="entry name" value="Hint_dom_C"/>
</dbReference>
<dbReference type="Proteomes" id="UP000399805">
    <property type="component" value="Unassembled WGS sequence"/>
</dbReference>
<evidence type="ECO:0000256" key="1">
    <source>
        <dbReference type="ARBA" id="ARBA00022737"/>
    </source>
</evidence>
<dbReference type="NCBIfam" id="TIGR01643">
    <property type="entry name" value="YD_repeat_2x"/>
    <property type="match status" value="4"/>
</dbReference>
<dbReference type="InterPro" id="IPR003587">
    <property type="entry name" value="Hint_dom_N"/>
</dbReference>
<keyword evidence="7" id="KW-1185">Reference proteome</keyword>
<evidence type="ECO:0000313" key="7">
    <source>
        <dbReference type="Proteomes" id="UP000399805"/>
    </source>
</evidence>
<dbReference type="InterPro" id="IPR036844">
    <property type="entry name" value="Hint_dom_sf"/>
</dbReference>
<keyword evidence="1" id="KW-0677">Repeat</keyword>
<dbReference type="NCBIfam" id="TIGR03696">
    <property type="entry name" value="Rhs_assc_core"/>
    <property type="match status" value="1"/>
</dbReference>
<evidence type="ECO:0000259" key="4">
    <source>
        <dbReference type="SMART" id="SM00305"/>
    </source>
</evidence>